<dbReference type="SUPFAM" id="SSF53756">
    <property type="entry name" value="UDP-Glycosyltransferase/glycogen phosphorylase"/>
    <property type="match status" value="1"/>
</dbReference>
<dbReference type="InterPro" id="IPR050271">
    <property type="entry name" value="UDP-glycosyltransferase"/>
</dbReference>
<organism evidence="3 4">
    <name type="scientific">Xylona heveae (strain CBS 132557 / TC161)</name>
    <dbReference type="NCBI Taxonomy" id="1328760"/>
    <lineage>
        <taxon>Eukaryota</taxon>
        <taxon>Fungi</taxon>
        <taxon>Dikarya</taxon>
        <taxon>Ascomycota</taxon>
        <taxon>Pezizomycotina</taxon>
        <taxon>Xylonomycetes</taxon>
        <taxon>Xylonales</taxon>
        <taxon>Xylonaceae</taxon>
        <taxon>Xylona</taxon>
    </lineage>
</organism>
<dbReference type="Proteomes" id="UP000076632">
    <property type="component" value="Unassembled WGS sequence"/>
</dbReference>
<dbReference type="RefSeq" id="XP_018190484.1">
    <property type="nucleotide sequence ID" value="XM_018331743.1"/>
</dbReference>
<keyword evidence="4" id="KW-1185">Reference proteome</keyword>
<sequence length="532" mass="60410">MDPSEMKILLVVGTGGFTHAAPVLELGRILHARGYQIEFATHQGQEKWVESPYYSFIKKVYTMGPDMDPEFEDRHYLQMQQSDIRKDMKRSFAGKVTVDLFWKDDYAHLKNQVIPECRPNFIVADFFADAVKDINIQLGIPFCHVWPQMPYGFCPSPFIPGMPGFQIDALTSEHASLWTRLRAAFRPIRALPALIDWMWLMRQMRRTSGVYYTLPMFKKPDYLILVNSFWGLETPKDLPPLVAAVGPVLPEEYPPLDEELFEFYKTHRRVVYVAFGTHIRILPVDLTKFMKALSASLQAGHIDGVVWAANAAQMKLFDRDEDLVVSKTNSKVGELLDGKHPSWKFVPFAPQRAVLDHPHTVLFVTHGGGSSANEALYHGTAMLVLGFYFDQILNALRLTEAEVALALDKADFSLNELRAKLTQLLLDHDGSVTRNVLRMQKIAQVSSRKKEYGADLIEETLWDHHYSLREDDSSRKMRSRPMHLQTADMRMSWWKANNWDLTFVGVLGAAAVVGLGGAVRTLSVSGKLHSIC</sequence>
<dbReference type="PANTHER" id="PTHR48043:SF145">
    <property type="entry name" value="FI06409P-RELATED"/>
    <property type="match status" value="1"/>
</dbReference>
<keyword evidence="1" id="KW-0328">Glycosyltransferase</keyword>
<evidence type="ECO:0000313" key="3">
    <source>
        <dbReference type="EMBL" id="KZF24929.1"/>
    </source>
</evidence>
<protein>
    <submittedName>
        <fullName evidence="3">Glycosyltransferase family 1 protein</fullName>
    </submittedName>
</protein>
<reference evidence="3 4" key="1">
    <citation type="journal article" date="2016" name="Fungal Biol.">
        <title>The genome of Xylona heveae provides a window into fungal endophytism.</title>
        <authorList>
            <person name="Gazis R."/>
            <person name="Kuo A."/>
            <person name="Riley R."/>
            <person name="LaButti K."/>
            <person name="Lipzen A."/>
            <person name="Lin J."/>
            <person name="Amirebrahimi M."/>
            <person name="Hesse C.N."/>
            <person name="Spatafora J.W."/>
            <person name="Henrissat B."/>
            <person name="Hainaut M."/>
            <person name="Grigoriev I.V."/>
            <person name="Hibbett D.S."/>
        </authorList>
    </citation>
    <scope>NUCLEOTIDE SEQUENCE [LARGE SCALE GENOMIC DNA]</scope>
    <source>
        <strain evidence="3 4">TC161</strain>
    </source>
</reference>
<dbReference type="PANTHER" id="PTHR48043">
    <property type="entry name" value="EG:EG0003.4 PROTEIN-RELATED"/>
    <property type="match status" value="1"/>
</dbReference>
<evidence type="ECO:0000313" key="4">
    <source>
        <dbReference type="Proteomes" id="UP000076632"/>
    </source>
</evidence>
<accession>A0A165II13</accession>
<gene>
    <name evidence="3" type="ORF">L228DRAFT_243680</name>
</gene>
<dbReference type="GeneID" id="28896880"/>
<proteinExistence type="predicted"/>
<dbReference type="Gene3D" id="3.40.50.2000">
    <property type="entry name" value="Glycogen Phosphorylase B"/>
    <property type="match status" value="2"/>
</dbReference>
<dbReference type="OrthoDB" id="5835829at2759"/>
<dbReference type="STRING" id="1328760.A0A165II13"/>
<dbReference type="InParanoid" id="A0A165II13"/>
<dbReference type="AlphaFoldDB" id="A0A165II13"/>
<dbReference type="OMA" id="YASFQRP"/>
<dbReference type="GO" id="GO:0008194">
    <property type="term" value="F:UDP-glycosyltransferase activity"/>
    <property type="evidence" value="ECO:0007669"/>
    <property type="project" value="InterPro"/>
</dbReference>
<dbReference type="EMBL" id="KV407455">
    <property type="protein sequence ID" value="KZF24929.1"/>
    <property type="molecule type" value="Genomic_DNA"/>
</dbReference>
<name>A0A165II13_XYLHT</name>
<dbReference type="InterPro" id="IPR002213">
    <property type="entry name" value="UDP_glucos_trans"/>
</dbReference>
<evidence type="ECO:0000256" key="1">
    <source>
        <dbReference type="ARBA" id="ARBA00022676"/>
    </source>
</evidence>
<keyword evidence="2 3" id="KW-0808">Transferase</keyword>
<evidence type="ECO:0000256" key="2">
    <source>
        <dbReference type="ARBA" id="ARBA00022679"/>
    </source>
</evidence>
<dbReference type="Pfam" id="PF00201">
    <property type="entry name" value="UDPGT"/>
    <property type="match status" value="1"/>
</dbReference>
<dbReference type="CDD" id="cd03784">
    <property type="entry name" value="GT1_Gtf-like"/>
    <property type="match status" value="1"/>
</dbReference>